<keyword evidence="3" id="KW-1185">Reference proteome</keyword>
<dbReference type="SUPFAM" id="SSF53448">
    <property type="entry name" value="Nucleotide-diphospho-sugar transferases"/>
    <property type="match status" value="1"/>
</dbReference>
<dbReference type="RefSeq" id="WP_380580662.1">
    <property type="nucleotide sequence ID" value="NZ_JBHSQJ010000019.1"/>
</dbReference>
<accession>A0ABW1FY74</accession>
<name>A0ABW1FY74_9ACTN</name>
<feature type="domain" description="Glycosyltransferase 2-like" evidence="1">
    <location>
        <begin position="4"/>
        <end position="153"/>
    </location>
</feature>
<dbReference type="InterPro" id="IPR029044">
    <property type="entry name" value="Nucleotide-diphossugar_trans"/>
</dbReference>
<evidence type="ECO:0000313" key="3">
    <source>
        <dbReference type="Proteomes" id="UP001596174"/>
    </source>
</evidence>
<evidence type="ECO:0000259" key="1">
    <source>
        <dbReference type="Pfam" id="PF00535"/>
    </source>
</evidence>
<comment type="caution">
    <text evidence="2">The sequence shown here is derived from an EMBL/GenBank/DDBJ whole genome shotgun (WGS) entry which is preliminary data.</text>
</comment>
<protein>
    <submittedName>
        <fullName evidence="2">Glycosyltransferase family 2 protein</fullName>
    </submittedName>
</protein>
<dbReference type="Proteomes" id="UP001596174">
    <property type="component" value="Unassembled WGS sequence"/>
</dbReference>
<dbReference type="InterPro" id="IPR001173">
    <property type="entry name" value="Glyco_trans_2-like"/>
</dbReference>
<dbReference type="PANTHER" id="PTHR43685:SF2">
    <property type="entry name" value="GLYCOSYLTRANSFERASE 2-LIKE DOMAIN-CONTAINING PROTEIN"/>
    <property type="match status" value="1"/>
</dbReference>
<proteinExistence type="predicted"/>
<gene>
    <name evidence="2" type="ORF">ACFP3V_06435</name>
</gene>
<sequence length="321" mass="35701">MKLSVVAIFHGIEDYAPAMLYGLAAAAATDTEFLLVDDASRDGTGQLLHDFASGRSDTRVIRLAENGGPSVARNAGLDRAKGRWIVFLDGDDWLAPGYLRELLAQAEELDCDFVRTDHVRVTGRTRELVRAPQARRGVRLDPRAAIGPADRRTMVDYPFPWAGIHHRRLLDRGLLHFDPALRTCEDREWTWRLYLGADSYAVSSLAGVHYRRAVAGSLTQVGDARQLDFIPAFDAVLRHAAADREADRLLPKAVRSYTAMIDFHWRNAGRLHRDVARRLRTEAAAAVGRMPRAHLDTVLAASDPARRTLIRRLAARQSAAA</sequence>
<dbReference type="PANTHER" id="PTHR43685">
    <property type="entry name" value="GLYCOSYLTRANSFERASE"/>
    <property type="match status" value="1"/>
</dbReference>
<evidence type="ECO:0000313" key="2">
    <source>
        <dbReference type="EMBL" id="MFC5906848.1"/>
    </source>
</evidence>
<dbReference type="EMBL" id="JBHSQJ010000019">
    <property type="protein sequence ID" value="MFC5906848.1"/>
    <property type="molecule type" value="Genomic_DNA"/>
</dbReference>
<dbReference type="InterPro" id="IPR050834">
    <property type="entry name" value="Glycosyltransf_2"/>
</dbReference>
<dbReference type="CDD" id="cd00761">
    <property type="entry name" value="Glyco_tranf_GTA_type"/>
    <property type="match status" value="1"/>
</dbReference>
<reference evidence="3" key="1">
    <citation type="journal article" date="2019" name="Int. J. Syst. Evol. Microbiol.">
        <title>The Global Catalogue of Microorganisms (GCM) 10K type strain sequencing project: providing services to taxonomists for standard genome sequencing and annotation.</title>
        <authorList>
            <consortium name="The Broad Institute Genomics Platform"/>
            <consortium name="The Broad Institute Genome Sequencing Center for Infectious Disease"/>
            <person name="Wu L."/>
            <person name="Ma J."/>
        </authorList>
    </citation>
    <scope>NUCLEOTIDE SEQUENCE [LARGE SCALE GENOMIC DNA]</scope>
    <source>
        <strain evidence="3">JCM 4816</strain>
    </source>
</reference>
<organism evidence="2 3">
    <name type="scientific">Streptacidiphilus monticola</name>
    <dbReference type="NCBI Taxonomy" id="2161674"/>
    <lineage>
        <taxon>Bacteria</taxon>
        <taxon>Bacillati</taxon>
        <taxon>Actinomycetota</taxon>
        <taxon>Actinomycetes</taxon>
        <taxon>Kitasatosporales</taxon>
        <taxon>Streptomycetaceae</taxon>
        <taxon>Streptacidiphilus</taxon>
    </lineage>
</organism>
<dbReference type="Pfam" id="PF00535">
    <property type="entry name" value="Glycos_transf_2"/>
    <property type="match status" value="1"/>
</dbReference>
<dbReference type="Gene3D" id="3.90.550.10">
    <property type="entry name" value="Spore Coat Polysaccharide Biosynthesis Protein SpsA, Chain A"/>
    <property type="match status" value="1"/>
</dbReference>